<dbReference type="InterPro" id="IPR003795">
    <property type="entry name" value="DUF192"/>
</dbReference>
<protein>
    <submittedName>
        <fullName evidence="3">DUF192 domain-containing protein</fullName>
    </submittedName>
</protein>
<evidence type="ECO:0000256" key="2">
    <source>
        <dbReference type="SAM" id="Phobius"/>
    </source>
</evidence>
<keyword evidence="3" id="KW-0614">Plasmid</keyword>
<keyword evidence="2" id="KW-1133">Transmembrane helix</keyword>
<dbReference type="Pfam" id="PF02643">
    <property type="entry name" value="DUF192"/>
    <property type="match status" value="1"/>
</dbReference>
<dbReference type="AlphaFoldDB" id="A0A345E866"/>
<evidence type="ECO:0000313" key="3">
    <source>
        <dbReference type="EMBL" id="AXG08388.1"/>
    </source>
</evidence>
<dbReference type="Proteomes" id="UP000252985">
    <property type="component" value="Plasmid pCBA1112-01"/>
</dbReference>
<dbReference type="RefSeq" id="WP_114604712.1">
    <property type="nucleotide sequence ID" value="NZ_CP031147.1"/>
</dbReference>
<dbReference type="GeneID" id="37285342"/>
<evidence type="ECO:0000313" key="4">
    <source>
        <dbReference type="Proteomes" id="UP000252985"/>
    </source>
</evidence>
<accession>A0A345E866</accession>
<evidence type="ECO:0000256" key="1">
    <source>
        <dbReference type="SAM" id="MobiDB-lite"/>
    </source>
</evidence>
<keyword evidence="2" id="KW-0472">Membrane</keyword>
<proteinExistence type="predicted"/>
<reference evidence="3 4" key="1">
    <citation type="submission" date="2018-07" db="EMBL/GenBank/DDBJ databases">
        <title>Genome sequences of Haloplanus sp. CBA1112.</title>
        <authorList>
            <person name="Kim Y.B."/>
            <person name="Roh S.W."/>
        </authorList>
    </citation>
    <scope>NUCLEOTIDE SEQUENCE [LARGE SCALE GENOMIC DNA]</scope>
    <source>
        <strain evidence="3 4">CBA1112</strain>
        <plasmid evidence="4">pcba1112-01</plasmid>
    </source>
</reference>
<dbReference type="InterPro" id="IPR038695">
    <property type="entry name" value="Saro_0823-like_sf"/>
</dbReference>
<keyword evidence="2" id="KW-0812">Transmembrane</keyword>
<geneLocation type="plasmid" evidence="4">
    <name>pcba1112-01</name>
</geneLocation>
<feature type="compositionally biased region" description="Polar residues" evidence="1">
    <location>
        <begin position="207"/>
        <end position="217"/>
    </location>
</feature>
<name>A0A345E866_9EURY</name>
<feature type="transmembrane region" description="Helical" evidence="2">
    <location>
        <begin position="33"/>
        <end position="55"/>
    </location>
</feature>
<dbReference type="PANTHER" id="PTHR37953">
    <property type="entry name" value="UPF0127 PROTEIN MJ1496"/>
    <property type="match status" value="1"/>
</dbReference>
<dbReference type="Gene3D" id="2.60.120.1140">
    <property type="entry name" value="Protein of unknown function DUF192"/>
    <property type="match status" value="1"/>
</dbReference>
<dbReference type="EMBL" id="CP031147">
    <property type="protein sequence ID" value="AXG08388.1"/>
    <property type="molecule type" value="Genomic_DNA"/>
</dbReference>
<sequence>MYNPTHAEPTVDSPDCEKTAEAPIPIFERRATVVSALVIGVTVFAVAGAVFLLGVGASSTELKSPVIDDNPPTHRVFFENQRGQILWVYDVWVADTDPERYQGLSGTETLAEDTGLLFVYDQEAADRTIVMREMHYPIDVVFIDGSGTVTAVHSAASEPGVRDDELTHYSGRARWILEIPHGTAERHAIVPGTSIQITGPTHAFDPQSASHQEGSSR</sequence>
<organism evidence="3 4">
    <name type="scientific">Haloplanus rubicundus</name>
    <dbReference type="NCBI Taxonomy" id="1547898"/>
    <lineage>
        <taxon>Archaea</taxon>
        <taxon>Methanobacteriati</taxon>
        <taxon>Methanobacteriota</taxon>
        <taxon>Stenosarchaea group</taxon>
        <taxon>Halobacteria</taxon>
        <taxon>Halobacteriales</taxon>
        <taxon>Haloferacaceae</taxon>
        <taxon>Haloplanus</taxon>
    </lineage>
</organism>
<feature type="region of interest" description="Disordered" evidence="1">
    <location>
        <begin position="197"/>
        <end position="217"/>
    </location>
</feature>
<gene>
    <name evidence="3" type="ORF">DU484_00150</name>
</gene>
<dbReference type="PANTHER" id="PTHR37953:SF1">
    <property type="entry name" value="UPF0127 PROTEIN MJ1496"/>
    <property type="match status" value="1"/>
</dbReference>
<dbReference type="KEGG" id="haq:DU484_00150"/>